<feature type="compositionally biased region" description="Basic and acidic residues" evidence="1">
    <location>
        <begin position="14"/>
        <end position="23"/>
    </location>
</feature>
<dbReference type="InterPro" id="IPR059065">
    <property type="entry name" value="Ig_Tag1-like_4th"/>
</dbReference>
<evidence type="ECO:0000259" key="3">
    <source>
        <dbReference type="Pfam" id="PF22786"/>
    </source>
</evidence>
<dbReference type="HOGENOM" id="CLU_006918_0_0_1"/>
<feature type="region of interest" description="Disordered" evidence="1">
    <location>
        <begin position="1"/>
        <end position="61"/>
    </location>
</feature>
<dbReference type="Pfam" id="PF26150">
    <property type="entry name" value="LEA-2_4"/>
    <property type="match status" value="1"/>
</dbReference>
<protein>
    <submittedName>
        <fullName evidence="6">Uncharacterized protein</fullName>
    </submittedName>
</protein>
<evidence type="ECO:0000256" key="2">
    <source>
        <dbReference type="SAM" id="Phobius"/>
    </source>
</evidence>
<reference evidence="7" key="1">
    <citation type="journal article" date="2014" name="Genome Announc.">
        <title>Genome sequence and annotation of Acremonium chrysogenum, producer of the beta-lactam antibiotic cephalosporin C.</title>
        <authorList>
            <person name="Terfehr D."/>
            <person name="Dahlmann T.A."/>
            <person name="Specht T."/>
            <person name="Zadra I."/>
            <person name="Kuernsteiner H."/>
            <person name="Kueck U."/>
        </authorList>
    </citation>
    <scope>NUCLEOTIDE SEQUENCE [LARGE SCALE GENOMIC DNA]</scope>
    <source>
        <strain evidence="7">ATCC 11550 / CBS 779.69 / DSM 880 / IAM 14645 / JCM 23072 / IMI 49137</strain>
    </source>
</reference>
<keyword evidence="2" id="KW-0472">Membrane</keyword>
<keyword evidence="7" id="KW-1185">Reference proteome</keyword>
<dbReference type="AlphaFoldDB" id="A0A086THC6"/>
<proteinExistence type="predicted"/>
<dbReference type="GO" id="GO:0000329">
    <property type="term" value="C:fungal-type vacuole membrane"/>
    <property type="evidence" value="ECO:0007669"/>
    <property type="project" value="InterPro"/>
</dbReference>
<organism evidence="6 7">
    <name type="scientific">Hapsidospora chrysogenum (strain ATCC 11550 / CBS 779.69 / DSM 880 / IAM 14645 / JCM 23072 / IMI 49137)</name>
    <name type="common">Acremonium chrysogenum</name>
    <dbReference type="NCBI Taxonomy" id="857340"/>
    <lineage>
        <taxon>Eukaryota</taxon>
        <taxon>Fungi</taxon>
        <taxon>Dikarya</taxon>
        <taxon>Ascomycota</taxon>
        <taxon>Pezizomycotina</taxon>
        <taxon>Sordariomycetes</taxon>
        <taxon>Hypocreomycetidae</taxon>
        <taxon>Hypocreales</taxon>
        <taxon>Bionectriaceae</taxon>
        <taxon>Hapsidospora</taxon>
    </lineage>
</organism>
<evidence type="ECO:0000256" key="1">
    <source>
        <dbReference type="SAM" id="MobiDB-lite"/>
    </source>
</evidence>
<dbReference type="Pfam" id="PF22786">
    <property type="entry name" value="Tag1_C"/>
    <property type="match status" value="1"/>
</dbReference>
<evidence type="ECO:0000313" key="7">
    <source>
        <dbReference type="Proteomes" id="UP000029964"/>
    </source>
</evidence>
<dbReference type="PANTHER" id="PTHR35895:SF3">
    <property type="entry name" value="PRE-RRNA PROCESSING PROTEIN"/>
    <property type="match status" value="1"/>
</dbReference>
<dbReference type="Proteomes" id="UP000029964">
    <property type="component" value="Unassembled WGS sequence"/>
</dbReference>
<dbReference type="Pfam" id="PF26153">
    <property type="entry name" value="LEA-2L_5"/>
    <property type="match status" value="1"/>
</dbReference>
<comment type="caution">
    <text evidence="6">The sequence shown here is derived from an EMBL/GenBank/DDBJ whole genome shotgun (WGS) entry which is preliminary data.</text>
</comment>
<dbReference type="InterPro" id="IPR046368">
    <property type="entry name" value="Tag1"/>
</dbReference>
<keyword evidence="2" id="KW-1133">Transmembrane helix</keyword>
<evidence type="ECO:0000259" key="5">
    <source>
        <dbReference type="Pfam" id="PF26153"/>
    </source>
</evidence>
<gene>
    <name evidence="6" type="ORF">ACRE_004700</name>
</gene>
<evidence type="ECO:0000313" key="6">
    <source>
        <dbReference type="EMBL" id="KFH48758.1"/>
    </source>
</evidence>
<evidence type="ECO:0000259" key="4">
    <source>
        <dbReference type="Pfam" id="PF26150"/>
    </source>
</evidence>
<name>A0A086THC6_HAPC1</name>
<dbReference type="InterPro" id="IPR055011">
    <property type="entry name" value="Tag1_C"/>
</dbReference>
<accession>A0A086THC6</accession>
<keyword evidence="2" id="KW-0812">Transmembrane</keyword>
<sequence>MPATSERSPLLSGEEEHHARRGNETTPLLADDRDHTSEADGQDNEPRSPRSQSSSAPKEGRRWPSIIAGTLMIILVVAVAICGFLMPDAVKLYAENAAVLEPTSLSVESITSDGVRARIQAKFCLDGSRVENVNARRIGRFATGLMRKIGTEETHVNVYLPHYNNSLLGSAVVPPLTIDIVDGHSTEMDFVTDLAPGDAETIRQIANNWLEGKLNQLKLTGSTSISLKSGIFPLGAYDVVESMVFEANKIPSIPEYQIERLNFIDMPLGRDGPKAVGANVSVSLYNPYPVALDVPPLSFEILLANCDASEPYIAVAEAVTEPIEVRGEQDVHADALGLIRQIPESLTRTCPKSNLSPLDYFMENYLHGEDAEVFVRGNKIEGSSTPEWISSILQSITVPIALPGRSFGNVIRNFTATDVDFKLPSPFADPNDPDGAPRVSGTIEVLAALPEELNLDIGVDSIRSDADLYYKGDKLGELNMRKWGKANSTKIDSANETLLNIMSHVEDVPLDITNNDVFTEVIQKMLFGSEDISLDVEAAVDVRVGTVLGSLDLKGIPANGTIPVKTLPGDMIRSLEPLVDELRILNTSETGVHMQARVNFTNPLPYTAFVPHLNIHIHDHGTIIGEAVATNVSLRLGNNTGNIVEATWDPLKFGGKKAHENARRLLSEYLSGENTTMEIRTHRDSIPTLPQLGEALSALNLTISTPRLQLPGDDEDNHGDGRFIRDATFHLFSSTATFTLASPLHRNTVYLDRINATAFYNHTEPIGKIVTDEPFAAHPGLTRTPRLPVRWSPGRIGYDKLKEALGGRLKLDAVADVTIRMGNWVEQVHYVGNGIGARVSL</sequence>
<feature type="transmembrane region" description="Helical" evidence="2">
    <location>
        <begin position="66"/>
        <end position="86"/>
    </location>
</feature>
<feature type="compositionally biased region" description="Basic and acidic residues" evidence="1">
    <location>
        <begin position="30"/>
        <end position="48"/>
    </location>
</feature>
<feature type="domain" description="Tag1 C-terminal" evidence="3">
    <location>
        <begin position="454"/>
        <end position="565"/>
    </location>
</feature>
<feature type="domain" description="Tag1-like fourth Ig-like" evidence="4">
    <location>
        <begin position="577"/>
        <end position="692"/>
    </location>
</feature>
<dbReference type="Pfam" id="PF26174">
    <property type="entry name" value="LEA-2_1"/>
    <property type="match status" value="1"/>
</dbReference>
<dbReference type="EMBL" id="JPKY01000002">
    <property type="protein sequence ID" value="KFH48758.1"/>
    <property type="molecule type" value="Genomic_DNA"/>
</dbReference>
<dbReference type="InterPro" id="IPR059066">
    <property type="entry name" value="Ig_Tag1-like_5th"/>
</dbReference>
<dbReference type="OrthoDB" id="5596576at2759"/>
<dbReference type="PANTHER" id="PTHR35895">
    <property type="entry name" value="CHROMOSOME 16, WHOLE GENOME SHOTGUN SEQUENCE"/>
    <property type="match status" value="1"/>
</dbReference>
<feature type="domain" description="Tag1-like fifth Ig-like" evidence="5">
    <location>
        <begin position="718"/>
        <end position="829"/>
    </location>
</feature>